<gene>
    <name evidence="3" type="ORF">KDH_68460</name>
</gene>
<dbReference type="InterPro" id="IPR036761">
    <property type="entry name" value="TTHA0802/YceI-like_sf"/>
</dbReference>
<dbReference type="RefSeq" id="WP_338256976.1">
    <property type="nucleotide sequence ID" value="NZ_BSRI01000002.1"/>
</dbReference>
<dbReference type="SUPFAM" id="SSF101874">
    <property type="entry name" value="YceI-like"/>
    <property type="match status" value="1"/>
</dbReference>
<organism evidence="3 4">
    <name type="scientific">Dictyobacter halimunensis</name>
    <dbReference type="NCBI Taxonomy" id="3026934"/>
    <lineage>
        <taxon>Bacteria</taxon>
        <taxon>Bacillati</taxon>
        <taxon>Chloroflexota</taxon>
        <taxon>Ktedonobacteria</taxon>
        <taxon>Ktedonobacterales</taxon>
        <taxon>Dictyobacteraceae</taxon>
        <taxon>Dictyobacter</taxon>
    </lineage>
</organism>
<evidence type="ECO:0000313" key="3">
    <source>
        <dbReference type="EMBL" id="GLV60023.1"/>
    </source>
</evidence>
<proteinExistence type="inferred from homology"/>
<dbReference type="SMART" id="SM00867">
    <property type="entry name" value="YceI"/>
    <property type="match status" value="1"/>
</dbReference>
<dbReference type="PANTHER" id="PTHR34406">
    <property type="entry name" value="PROTEIN YCEI"/>
    <property type="match status" value="1"/>
</dbReference>
<evidence type="ECO:0000256" key="1">
    <source>
        <dbReference type="ARBA" id="ARBA00008812"/>
    </source>
</evidence>
<name>A0ABQ6G467_9CHLR</name>
<dbReference type="Proteomes" id="UP001344906">
    <property type="component" value="Unassembled WGS sequence"/>
</dbReference>
<evidence type="ECO:0000259" key="2">
    <source>
        <dbReference type="SMART" id="SM00867"/>
    </source>
</evidence>
<sequence>MIFTIDPLHSLVEFTVQHLKISVVKGRFSDMHGIIDLDTQQPERTTIQAQVKADSIYTGSTQRDAHLRSADFLDVIKNPYMLFDSTRVRLVDQNHCLVDGNFSMHGVTRPITFQVTYTGTNRDPLTEAWRIGLAGVTTIDRRDFGMVFNRRLIDGIAAIGNETRIEIHLEAIQTS</sequence>
<accession>A0ABQ6G467</accession>
<comment type="similarity">
    <text evidence="1">Belongs to the UPF0312 family.</text>
</comment>
<dbReference type="EMBL" id="BSRI01000002">
    <property type="protein sequence ID" value="GLV60023.1"/>
    <property type="molecule type" value="Genomic_DNA"/>
</dbReference>
<dbReference type="PANTHER" id="PTHR34406:SF1">
    <property type="entry name" value="PROTEIN YCEI"/>
    <property type="match status" value="1"/>
</dbReference>
<feature type="domain" description="Lipid/polyisoprenoid-binding YceI-like" evidence="2">
    <location>
        <begin position="2"/>
        <end position="172"/>
    </location>
</feature>
<comment type="caution">
    <text evidence="3">The sequence shown here is derived from an EMBL/GenBank/DDBJ whole genome shotgun (WGS) entry which is preliminary data.</text>
</comment>
<protein>
    <recommendedName>
        <fullName evidence="2">Lipid/polyisoprenoid-binding YceI-like domain-containing protein</fullName>
    </recommendedName>
</protein>
<evidence type="ECO:0000313" key="4">
    <source>
        <dbReference type="Proteomes" id="UP001344906"/>
    </source>
</evidence>
<keyword evidence="4" id="KW-1185">Reference proteome</keyword>
<dbReference type="InterPro" id="IPR007372">
    <property type="entry name" value="Lipid/polyisoprenoid-bd_YceI"/>
</dbReference>
<reference evidence="3 4" key="1">
    <citation type="submission" date="2023-02" db="EMBL/GenBank/DDBJ databases">
        <title>Dictyobacter halimunensis sp. nov., a new member of the class Ktedonobacteria from forest soil in a geothermal area.</title>
        <authorList>
            <person name="Rachmania M.K."/>
            <person name="Ningsih F."/>
            <person name="Sakai Y."/>
            <person name="Yabe S."/>
            <person name="Yokota A."/>
            <person name="Sjamsuridzal W."/>
        </authorList>
    </citation>
    <scope>NUCLEOTIDE SEQUENCE [LARGE SCALE GENOMIC DNA]</scope>
    <source>
        <strain evidence="3 4">S3.2.2.5</strain>
    </source>
</reference>
<dbReference type="Pfam" id="PF04264">
    <property type="entry name" value="YceI"/>
    <property type="match status" value="1"/>
</dbReference>
<dbReference type="Gene3D" id="2.40.128.110">
    <property type="entry name" value="Lipid/polyisoprenoid-binding, YceI-like"/>
    <property type="match status" value="1"/>
</dbReference>